<sequence>MGFGGRKFLTKLAVAIVGLGLAISCAAQSQGRFDLVGPKIDVRVSRGAQTLPIAAVPNLQPGDRIWLHPDFPPTQSVKYLLICVFLRGTTNPPPDTWFTRIETWDKHVRQEGVMVTVPEDAQQVVLFMAPETGGDFSTLKSAVQGRPGAFVRASQDLTEAGFEQARIEKYMASIRLVPPSDPMDLQKHSDLLARTLALKPNESCFKQPVDMQFTCLTQTGSQIVLDDGHGQTVINALSNGAGSDLINQASYTQAAGGGLYSAYVGAIVDMVRILSNLHTAQYQYIPAIAFPQEASMNLRLNTPPSFHNPKSVLIIALPSVQKAQAPPLRTADARHVACLLAPTVVLPIEGAPLVFSTAFGHDIVLHLNTPPGAPAEPDIRLLPDAYQGGLVLQLGAQHHVPLRDQRPLTEAEKAAATASVVPGAAPVPPQPKPIPPPIHLTGTIQGRWGFDSFTGPTVELQQLPGTGWALTTPPSDPLSPDAPRADDLIAGHAAELMLTSTGSACVHAVTAQPAGSTAEMALTFQLEPHLDQPNLLAVKLPSGRAMLPGDLHLEIQQYGQPRTDSVAARAFAEPAHIAGVQLYAGDRSITVAGARLEQVEKVRVGDLIFAPVPVDPGATAAPLSGTLRLTLPDNAPRPPTHASDHLMARIQLRDGRELSSPIVVAAPRPSVTLLSKTAEAGPEPTIKLGNPDDLPLSSMLTFTLKSTTAFPRNGQVEVETTDGTLRTVLTLAPAGGLLLQDPHTVVASLDPLRSFGPSAFGALRVREVFPVAPGSSPSEKPTAAEAGHPEAAPSLASAGTGEAVSPASDWQQLVTLVRLPALGQLQCAIDVTQPCTLSGTNLFLVSAISTDPALANPVSVPDGYTANTLTVPHPASSGTLFLRLRDDPTAVDSALLPLALPSPPPPRGRSAAHAAVQHAGTGTEHPN</sequence>
<feature type="chain" id="PRO_5009286375" evidence="2">
    <location>
        <begin position="30"/>
        <end position="927"/>
    </location>
</feature>
<protein>
    <submittedName>
        <fullName evidence="3">Uncharacterized protein</fullName>
    </submittedName>
</protein>
<organism evidence="3 4">
    <name type="scientific">Bryocella elongata</name>
    <dbReference type="NCBI Taxonomy" id="863522"/>
    <lineage>
        <taxon>Bacteria</taxon>
        <taxon>Pseudomonadati</taxon>
        <taxon>Acidobacteriota</taxon>
        <taxon>Terriglobia</taxon>
        <taxon>Terriglobales</taxon>
        <taxon>Acidobacteriaceae</taxon>
        <taxon>Bryocella</taxon>
    </lineage>
</organism>
<dbReference type="PANTHER" id="PTHR48125">
    <property type="entry name" value="LP07818P1"/>
    <property type="match status" value="1"/>
</dbReference>
<dbReference type="EMBL" id="FNVA01000001">
    <property type="protein sequence ID" value="SEF75457.1"/>
    <property type="molecule type" value="Genomic_DNA"/>
</dbReference>
<name>A0A1H5UMI1_9BACT</name>
<proteinExistence type="predicted"/>
<dbReference type="AlphaFoldDB" id="A0A1H5UMI1"/>
<evidence type="ECO:0000256" key="1">
    <source>
        <dbReference type="SAM" id="MobiDB-lite"/>
    </source>
</evidence>
<keyword evidence="2" id="KW-0732">Signal</keyword>
<dbReference type="PROSITE" id="PS51257">
    <property type="entry name" value="PROKAR_LIPOPROTEIN"/>
    <property type="match status" value="1"/>
</dbReference>
<dbReference type="PANTHER" id="PTHR48125:SF12">
    <property type="entry name" value="AT HOOK TRANSCRIPTION FACTOR FAMILY-RELATED"/>
    <property type="match status" value="1"/>
</dbReference>
<reference evidence="3 4" key="1">
    <citation type="submission" date="2016-10" db="EMBL/GenBank/DDBJ databases">
        <authorList>
            <person name="de Groot N.N."/>
        </authorList>
    </citation>
    <scope>NUCLEOTIDE SEQUENCE [LARGE SCALE GENOMIC DNA]</scope>
    <source>
        <strain evidence="3 4">DSM 22489</strain>
    </source>
</reference>
<feature type="region of interest" description="Disordered" evidence="1">
    <location>
        <begin position="901"/>
        <end position="927"/>
    </location>
</feature>
<accession>A0A1H5UMI1</accession>
<dbReference type="Proteomes" id="UP000236728">
    <property type="component" value="Unassembled WGS sequence"/>
</dbReference>
<keyword evidence="4" id="KW-1185">Reference proteome</keyword>
<gene>
    <name evidence="3" type="ORF">SAMN05421819_1065</name>
</gene>
<evidence type="ECO:0000313" key="3">
    <source>
        <dbReference type="EMBL" id="SEF75457.1"/>
    </source>
</evidence>
<feature type="signal peptide" evidence="2">
    <location>
        <begin position="1"/>
        <end position="29"/>
    </location>
</feature>
<feature type="region of interest" description="Disordered" evidence="1">
    <location>
        <begin position="772"/>
        <end position="802"/>
    </location>
</feature>
<evidence type="ECO:0000313" key="4">
    <source>
        <dbReference type="Proteomes" id="UP000236728"/>
    </source>
</evidence>
<evidence type="ECO:0000256" key="2">
    <source>
        <dbReference type="SAM" id="SignalP"/>
    </source>
</evidence>